<dbReference type="OrthoDB" id="5869912at2759"/>
<proteinExistence type="predicted"/>
<evidence type="ECO:0000313" key="5">
    <source>
        <dbReference type="EnsemblMetazoa" id="PPA02315.1"/>
    </source>
</evidence>
<keyword evidence="4" id="KW-0472">Membrane</keyword>
<keyword evidence="3" id="KW-1133">Transmembrane helix</keyword>
<accession>A0A8R1Y3H0</accession>
<gene>
    <name evidence="5" type="primary">WBGene00091869</name>
</gene>
<dbReference type="InterPro" id="IPR017452">
    <property type="entry name" value="GPCR_Rhodpsn_7TM"/>
</dbReference>
<evidence type="ECO:0000256" key="2">
    <source>
        <dbReference type="ARBA" id="ARBA00022692"/>
    </source>
</evidence>
<dbReference type="PROSITE" id="PS50262">
    <property type="entry name" value="G_PROTEIN_RECEP_F1_2"/>
    <property type="match status" value="2"/>
</dbReference>
<reference evidence="6" key="1">
    <citation type="journal article" date="2008" name="Nat. Genet.">
        <title>The Pristionchus pacificus genome provides a unique perspective on nematode lifestyle and parasitism.</title>
        <authorList>
            <person name="Dieterich C."/>
            <person name="Clifton S.W."/>
            <person name="Schuster L.N."/>
            <person name="Chinwalla A."/>
            <person name="Delehaunty K."/>
            <person name="Dinkelacker I."/>
            <person name="Fulton L."/>
            <person name="Fulton R."/>
            <person name="Godfrey J."/>
            <person name="Minx P."/>
            <person name="Mitreva M."/>
            <person name="Roeseler W."/>
            <person name="Tian H."/>
            <person name="Witte H."/>
            <person name="Yang S.P."/>
            <person name="Wilson R.K."/>
            <person name="Sommer R.J."/>
        </authorList>
    </citation>
    <scope>NUCLEOTIDE SEQUENCE [LARGE SCALE GENOMIC DNA]</scope>
    <source>
        <strain evidence="6">PS312</strain>
    </source>
</reference>
<evidence type="ECO:0000256" key="1">
    <source>
        <dbReference type="ARBA" id="ARBA00004370"/>
    </source>
</evidence>
<dbReference type="AlphaFoldDB" id="A0A2A6BQE1"/>
<comment type="subcellular location">
    <subcellularLocation>
        <location evidence="1">Membrane</location>
    </subcellularLocation>
</comment>
<dbReference type="EnsemblMetazoa" id="PPA02315.1">
    <property type="protein sequence ID" value="PPA02315.1"/>
    <property type="gene ID" value="WBGene00091869"/>
</dbReference>
<dbReference type="InterPro" id="IPR019424">
    <property type="entry name" value="7TM_GPCR_Srsx"/>
</dbReference>
<dbReference type="Pfam" id="PF10320">
    <property type="entry name" value="7TM_GPCR_Srsx"/>
    <property type="match status" value="3"/>
</dbReference>
<dbReference type="GO" id="GO:0016020">
    <property type="term" value="C:membrane"/>
    <property type="evidence" value="ECO:0007669"/>
    <property type="project" value="UniProtKB-SubCell"/>
</dbReference>
<evidence type="ECO:0000256" key="4">
    <source>
        <dbReference type="ARBA" id="ARBA00023136"/>
    </source>
</evidence>
<protein>
    <submittedName>
        <fullName evidence="5">Srsx-14</fullName>
    </submittedName>
</protein>
<dbReference type="SUPFAM" id="SSF81321">
    <property type="entry name" value="Family A G protein-coupled receptor-like"/>
    <property type="match status" value="2"/>
</dbReference>
<dbReference type="InterPro" id="IPR000276">
    <property type="entry name" value="GPCR_Rhodpsn"/>
</dbReference>
<dbReference type="GO" id="GO:0004930">
    <property type="term" value="F:G protein-coupled receptor activity"/>
    <property type="evidence" value="ECO:0007669"/>
    <property type="project" value="InterPro"/>
</dbReference>
<dbReference type="Proteomes" id="UP000005239">
    <property type="component" value="Unassembled WGS sequence"/>
</dbReference>
<evidence type="ECO:0000256" key="3">
    <source>
        <dbReference type="ARBA" id="ARBA00022989"/>
    </source>
</evidence>
<sequence>MAISEIDRHIIWGGVVIFNILGLFGNLNVIYAHYRLKALRTKYGILLTMLVTVQSICLIYELVGTVYGVFVRPIIRKTCFYLISPYIVTYCIQMGLMAAISTDLLISIAAPLRHRAFSTKKYLSMLVIPGVIYGGVVLTIGIFYADSEEIKLCQPPSSLPFSVRKVWYILALIFNAITTISYVAAFTIIYCKYREHHFDRQFDNSHIERKAMKSLSVLIIVFLLERLLLIFLMNVLEAAGFSVEVIERAQAYMAFSAMACYSSTFYVCFARSSEYRKIFWSQIVDTVGCCGVKLKEDRFGSSSIDELRHTCFYILSPYIFTFCLQVALMAAISTDMLISIAFPLQHRMLRRRTYLTILVLPGVIYGVAVLITGVIFTNERQLKLCNLPTSLPFKVMKMWHLAGLVFTVVTIFSYLAAYAILYRKYKNNINHFNVVHFNQIAKLHSDNKNIERKALKSLSILIVVFIIERLFFISLINYLDFAGHSKDVLEKAQAYMVFSSLTVYSSTYYVCFARSSEYRRIFWRQIVKMIGCFGVKLQEDRFGHSSTEDLSGVVVFNIFGLFGNLNVIYAHYRLKELRNTLHNVGYGSLNLSTKWVFLLRIDLHLHLLHLMSLMAAISVDMFFSIAAPLWHRMLRRRTYLTVLMTPGIIYGISAVLMGHVIGLVFIMTTIIFYISAFAVIYRKYRVHCVCPYDLSFSLIQFIQFSTGDIERNAMKSLSIIIIVFICERLIFIFLMNYLDFSRYSKEVMDKAEAYMIFSALTVYSSTFYVCFARSIVAVSLLFSASGRSLLGIKLNKDRFARSSTADLRKNTESRNDKFQLSSVETEQKTHPILSKHRFGMDIISSIIGLGAKKKTSFFSSGD</sequence>
<name>A0A2A6BQE1_PRIPA</name>
<organism evidence="5 6">
    <name type="scientific">Pristionchus pacificus</name>
    <name type="common">Parasitic nematode worm</name>
    <dbReference type="NCBI Taxonomy" id="54126"/>
    <lineage>
        <taxon>Eukaryota</taxon>
        <taxon>Metazoa</taxon>
        <taxon>Ecdysozoa</taxon>
        <taxon>Nematoda</taxon>
        <taxon>Chromadorea</taxon>
        <taxon>Rhabditida</taxon>
        <taxon>Rhabditina</taxon>
        <taxon>Diplogasteromorpha</taxon>
        <taxon>Diplogasteroidea</taxon>
        <taxon>Neodiplogasteridae</taxon>
        <taxon>Pristionchus</taxon>
    </lineage>
</organism>
<evidence type="ECO:0000313" key="6">
    <source>
        <dbReference type="Proteomes" id="UP000005239"/>
    </source>
</evidence>
<dbReference type="PANTHER" id="PTHR23360:SF37">
    <property type="entry name" value="G-PROTEIN COUPLED RECEPTORS FAMILY 1 PROFILE DOMAIN-CONTAINING PROTEIN"/>
    <property type="match status" value="1"/>
</dbReference>
<dbReference type="PANTHER" id="PTHR23360">
    <property type="entry name" value="G-PROTEIN COUPLED RECEPTORS FAMILY 1 PROFILE DOMAIN-CONTAINING PROTEIN-RELATED"/>
    <property type="match status" value="1"/>
</dbReference>
<dbReference type="SMART" id="SM01381">
    <property type="entry name" value="7TM_GPCR_Srsx"/>
    <property type="match status" value="2"/>
</dbReference>
<dbReference type="Gene3D" id="1.20.1070.10">
    <property type="entry name" value="Rhodopsin 7-helix transmembrane proteins"/>
    <property type="match status" value="2"/>
</dbReference>
<accession>A0A2A6BQE1</accession>
<reference evidence="5" key="2">
    <citation type="submission" date="2022-06" db="UniProtKB">
        <authorList>
            <consortium name="EnsemblMetazoa"/>
        </authorList>
    </citation>
    <scope>IDENTIFICATION</scope>
    <source>
        <strain evidence="5">PS312</strain>
    </source>
</reference>
<keyword evidence="6" id="KW-1185">Reference proteome</keyword>
<keyword evidence="2" id="KW-0812">Transmembrane</keyword>
<dbReference type="CDD" id="cd00637">
    <property type="entry name" value="7tm_classA_rhodopsin-like"/>
    <property type="match status" value="2"/>
</dbReference>
<dbReference type="InterPro" id="IPR047130">
    <property type="entry name" value="7TM_GPCR_Srsx_nematod"/>
</dbReference>